<accession>A0ABT2YQZ7</accession>
<dbReference type="EMBL" id="JAOVZB010000002">
    <property type="protein sequence ID" value="MCV2402323.1"/>
    <property type="molecule type" value="Genomic_DNA"/>
</dbReference>
<keyword evidence="2" id="KW-1185">Reference proteome</keyword>
<evidence type="ECO:0000313" key="1">
    <source>
        <dbReference type="EMBL" id="MCV2402323.1"/>
    </source>
</evidence>
<sequence>MLYAKVNGEGKILDVATEQSDDYKLLVAPDEPAVAAILEKKFASTTADTQEMLSNSDSDMLRIIEDLIDLLTEKRLIRFTELPIPAQKKLLSRKWVRNVHSGFDDTLISDDEDIDGDSLI</sequence>
<organism evidence="1 2">
    <name type="scientific">Marinomonas sargassi</name>
    <dbReference type="NCBI Taxonomy" id="2984494"/>
    <lineage>
        <taxon>Bacteria</taxon>
        <taxon>Pseudomonadati</taxon>
        <taxon>Pseudomonadota</taxon>
        <taxon>Gammaproteobacteria</taxon>
        <taxon>Oceanospirillales</taxon>
        <taxon>Oceanospirillaceae</taxon>
        <taxon>Marinomonas</taxon>
    </lineage>
</organism>
<dbReference type="RefSeq" id="WP_263529703.1">
    <property type="nucleotide sequence ID" value="NZ_JAOVZB010000002.1"/>
</dbReference>
<name>A0ABT2YQZ7_9GAMM</name>
<gene>
    <name evidence="1" type="ORF">OFY17_05410</name>
</gene>
<reference evidence="1 2" key="1">
    <citation type="submission" date="2022-10" db="EMBL/GenBank/DDBJ databases">
        <title>Marinomonas transparenta sp. nov. and Marinomonas sargassi sp. nov., isolated from marine alga (Sargassum natans (L.) Gaillon).</title>
        <authorList>
            <person name="Wang Y."/>
        </authorList>
    </citation>
    <scope>NUCLEOTIDE SEQUENCE [LARGE SCALE GENOMIC DNA]</scope>
    <source>
        <strain evidence="1 2">C2222</strain>
    </source>
</reference>
<evidence type="ECO:0008006" key="3">
    <source>
        <dbReference type="Google" id="ProtNLM"/>
    </source>
</evidence>
<comment type="caution">
    <text evidence="1">The sequence shown here is derived from an EMBL/GenBank/DDBJ whole genome shotgun (WGS) entry which is preliminary data.</text>
</comment>
<evidence type="ECO:0000313" key="2">
    <source>
        <dbReference type="Proteomes" id="UP001209713"/>
    </source>
</evidence>
<protein>
    <recommendedName>
        <fullName evidence="3">Tryptophan synthase subunit beta like protein</fullName>
    </recommendedName>
</protein>
<dbReference type="Proteomes" id="UP001209713">
    <property type="component" value="Unassembled WGS sequence"/>
</dbReference>
<proteinExistence type="predicted"/>